<accession>A0ABX5LNV4</accession>
<feature type="chain" id="PRO_5046365503" description="Capsule assembly protein Wzi" evidence="1">
    <location>
        <begin position="26"/>
        <end position="506"/>
    </location>
</feature>
<name>A0ABX5LNV4_9BACT</name>
<evidence type="ECO:0000313" key="3">
    <source>
        <dbReference type="Proteomes" id="UP000245523"/>
    </source>
</evidence>
<evidence type="ECO:0000256" key="1">
    <source>
        <dbReference type="SAM" id="SignalP"/>
    </source>
</evidence>
<reference evidence="2 3" key="1">
    <citation type="submission" date="2018-05" db="EMBL/GenBank/DDBJ databases">
        <title>Animal gut microbial communities from fecal samples from Wisconsin, USA.</title>
        <authorList>
            <person name="Neumann A."/>
        </authorList>
    </citation>
    <scope>NUCLEOTIDE SEQUENCE [LARGE SCALE GENOMIC DNA]</scope>
    <source>
        <strain evidence="2 3">UWS4</strain>
    </source>
</reference>
<comment type="caution">
    <text evidence="2">The sequence shown here is derived from an EMBL/GenBank/DDBJ whole genome shotgun (WGS) entry which is preliminary data.</text>
</comment>
<sequence>MKKFSALQRFTFFFIPFVMLSFASASETAFFIGAKLSGGLYGAPKASVFASDTVDRYGANWRALQIPLETGRQYEQNIEPFFEALVGGTYKDFSVYIYIPLRKDLEAWYEDDVSANTTVTPDHVDINVPTKAYATWDYGAGFVQIGRFKPDMGPSPNTLALGGTPYHDAFLWDFHVGFFRYDFFLSSLNAHLHGTPETPGGEVDSTTEVWKQAHNQIDNQRKRQYTEPYKTLAYHRFGVDFDIFWFYFVEQSVIGGKQAELRTISPFMFWHDNYATGYTKANAMFEFGVRPFLGSSIYYQMNIDDVKSPVGETGKDSNRGILSHMLGYHQKIKTQRFGEFDFRLDAVLTDPAAGNERLPLLKYTSRRMYHSNYRSQSDPDFADKFVVDYPLGYRRGSDAKDFWFTVDWVYKRHSVALELAWLRQGDKELTVDYDDALACERILSGIVERQYVADLTYGIDLWKGFSAKLGGGIRRYKNLDHIQGENGVDLWGRASVSWNFYYKKVF</sequence>
<gene>
    <name evidence="2" type="ORF">B0H50_1319</name>
</gene>
<dbReference type="RefSeq" id="WP_106198426.1">
    <property type="nucleotide sequence ID" value="NZ_QGHD01000031.1"/>
</dbReference>
<keyword evidence="1" id="KW-0732">Signal</keyword>
<feature type="signal peptide" evidence="1">
    <location>
        <begin position="1"/>
        <end position="25"/>
    </location>
</feature>
<evidence type="ECO:0000313" key="2">
    <source>
        <dbReference type="EMBL" id="PWK93139.1"/>
    </source>
</evidence>
<dbReference type="EMBL" id="QGHD01000031">
    <property type="protein sequence ID" value="PWK93139.1"/>
    <property type="molecule type" value="Genomic_DNA"/>
</dbReference>
<dbReference type="Proteomes" id="UP000245523">
    <property type="component" value="Unassembled WGS sequence"/>
</dbReference>
<evidence type="ECO:0008006" key="4">
    <source>
        <dbReference type="Google" id="ProtNLM"/>
    </source>
</evidence>
<protein>
    <recommendedName>
        <fullName evidence="4">Capsule assembly protein Wzi</fullName>
    </recommendedName>
</protein>
<proteinExistence type="predicted"/>
<keyword evidence="3" id="KW-1185">Reference proteome</keyword>
<organism evidence="2 3">
    <name type="scientific">Hallerella porci</name>
    <dbReference type="NCBI Taxonomy" id="1945871"/>
    <lineage>
        <taxon>Bacteria</taxon>
        <taxon>Pseudomonadati</taxon>
        <taxon>Fibrobacterota</taxon>
        <taxon>Fibrobacteria</taxon>
        <taxon>Fibrobacterales</taxon>
        <taxon>Fibrobacteraceae</taxon>
        <taxon>Hallerella</taxon>
    </lineage>
</organism>